<feature type="region of interest" description="Disordered" evidence="1">
    <location>
        <begin position="101"/>
        <end position="128"/>
    </location>
</feature>
<reference evidence="2 3" key="1">
    <citation type="submission" date="2024-09" db="EMBL/GenBank/DDBJ databases">
        <title>Rethinking Asexuality: The Enigmatic Case of Functional Sexual Genes in Lepraria (Stereocaulaceae).</title>
        <authorList>
            <person name="Doellman M."/>
            <person name="Sun Y."/>
            <person name="Barcenas-Pena A."/>
            <person name="Lumbsch H.T."/>
            <person name="Grewe F."/>
        </authorList>
    </citation>
    <scope>NUCLEOTIDE SEQUENCE [LARGE SCALE GENOMIC DNA]</scope>
    <source>
        <strain evidence="2 3">Grewe 0041</strain>
    </source>
</reference>
<sequence length="128" mass="14357">MTVRHYIPRSFFNYSYARKEGLISAKDWVRDSKDLVVVDKLVMTCTVEMIPEDKGYLRPVEWDRGFWGYDGRIVMGETKDKSGEFKAFDGPPEVEYRDMTRAGSAAPGPRLVLNPPKAPGARAEPGGG</sequence>
<evidence type="ECO:0000313" key="2">
    <source>
        <dbReference type="EMBL" id="KAL2053388.1"/>
    </source>
</evidence>
<name>A0ABR4B7I5_9LECA</name>
<keyword evidence="3" id="KW-1185">Reference proteome</keyword>
<comment type="caution">
    <text evidence="2">The sequence shown here is derived from an EMBL/GenBank/DDBJ whole genome shotgun (WGS) entry which is preliminary data.</text>
</comment>
<protein>
    <submittedName>
        <fullName evidence="2">Uncharacterized protein</fullName>
    </submittedName>
</protein>
<gene>
    <name evidence="2" type="ORF">ABVK25_006382</name>
</gene>
<evidence type="ECO:0000256" key="1">
    <source>
        <dbReference type="SAM" id="MobiDB-lite"/>
    </source>
</evidence>
<proteinExistence type="predicted"/>
<organism evidence="2 3">
    <name type="scientific">Lepraria finkii</name>
    <dbReference type="NCBI Taxonomy" id="1340010"/>
    <lineage>
        <taxon>Eukaryota</taxon>
        <taxon>Fungi</taxon>
        <taxon>Dikarya</taxon>
        <taxon>Ascomycota</taxon>
        <taxon>Pezizomycotina</taxon>
        <taxon>Lecanoromycetes</taxon>
        <taxon>OSLEUM clade</taxon>
        <taxon>Lecanoromycetidae</taxon>
        <taxon>Lecanorales</taxon>
        <taxon>Lecanorineae</taxon>
        <taxon>Stereocaulaceae</taxon>
        <taxon>Lepraria</taxon>
    </lineage>
</organism>
<evidence type="ECO:0000313" key="3">
    <source>
        <dbReference type="Proteomes" id="UP001590951"/>
    </source>
</evidence>
<dbReference type="Proteomes" id="UP001590951">
    <property type="component" value="Unassembled WGS sequence"/>
</dbReference>
<dbReference type="EMBL" id="JBHFEH010000021">
    <property type="protein sequence ID" value="KAL2053388.1"/>
    <property type="molecule type" value="Genomic_DNA"/>
</dbReference>
<accession>A0ABR4B7I5</accession>